<evidence type="ECO:0000313" key="1">
    <source>
        <dbReference type="EMBL" id="MCY1009049.1"/>
    </source>
</evidence>
<accession>A0A9X3ERL5</accession>
<keyword evidence="2" id="KW-1185">Reference proteome</keyword>
<gene>
    <name evidence="1" type="ORF">OV079_26510</name>
</gene>
<evidence type="ECO:0000313" key="2">
    <source>
        <dbReference type="Proteomes" id="UP001150924"/>
    </source>
</evidence>
<organism evidence="1 2">
    <name type="scientific">Nannocystis pusilla</name>
    <dbReference type="NCBI Taxonomy" id="889268"/>
    <lineage>
        <taxon>Bacteria</taxon>
        <taxon>Pseudomonadati</taxon>
        <taxon>Myxococcota</taxon>
        <taxon>Polyangia</taxon>
        <taxon>Nannocystales</taxon>
        <taxon>Nannocystaceae</taxon>
        <taxon>Nannocystis</taxon>
    </lineage>
</organism>
<reference evidence="1" key="1">
    <citation type="submission" date="2022-11" db="EMBL/GenBank/DDBJ databases">
        <title>Minimal conservation of predation-associated metabolite biosynthetic gene clusters underscores biosynthetic potential of Myxococcota including descriptions for ten novel species: Archangium lansinium sp. nov., Myxococcus landrumus sp. nov., Nannocystis bai.</title>
        <authorList>
            <person name="Ahearne A."/>
            <person name="Stevens C."/>
            <person name="Phillips K."/>
        </authorList>
    </citation>
    <scope>NUCLEOTIDE SEQUENCE</scope>
    <source>
        <strain evidence="1">Na p29</strain>
    </source>
</reference>
<comment type="caution">
    <text evidence="1">The sequence shown here is derived from an EMBL/GenBank/DDBJ whole genome shotgun (WGS) entry which is preliminary data.</text>
</comment>
<dbReference type="PANTHER" id="PTHR32011">
    <property type="entry name" value="OS08G0472400 PROTEIN"/>
    <property type="match status" value="1"/>
</dbReference>
<proteinExistence type="predicted"/>
<sequence length="181" mass="20596">MDGGLSDAELAEIEQRYDVRFPAEHRLFLQVLHATEPRMFCAGFDDDDRLVADEAPGFYHWQRDETAIRAVFAQLVDGLVFDVEHHVLWPDSWGPRPSDADERRARVAALVAGAPRLLPIYGHRYVLAEGPTLVLSVWQSDIIVYGRDLRDYLLHELVDVEYERPAIVDTAAIPFWGELIG</sequence>
<name>A0A9X3ERL5_9BACT</name>
<dbReference type="EMBL" id="JAPNKE010000002">
    <property type="protein sequence ID" value="MCY1009049.1"/>
    <property type="molecule type" value="Genomic_DNA"/>
</dbReference>
<dbReference type="PANTHER" id="PTHR32011:SF6">
    <property type="entry name" value="KNR4_SMI1-LIKE DOMAIN-CONTAINING PROTEIN"/>
    <property type="match status" value="1"/>
</dbReference>
<dbReference type="Proteomes" id="UP001150924">
    <property type="component" value="Unassembled WGS sequence"/>
</dbReference>
<dbReference type="RefSeq" id="WP_267771706.1">
    <property type="nucleotide sequence ID" value="NZ_JAPNKE010000002.1"/>
</dbReference>
<protein>
    <recommendedName>
        <fullName evidence="3">Knr4/Smi1-like domain-containing protein</fullName>
    </recommendedName>
</protein>
<evidence type="ECO:0008006" key="3">
    <source>
        <dbReference type="Google" id="ProtNLM"/>
    </source>
</evidence>
<dbReference type="AlphaFoldDB" id="A0A9X3ERL5"/>